<reference evidence="3 4" key="1">
    <citation type="submission" date="2018-08" db="EMBL/GenBank/DDBJ databases">
        <title>Draft genome of the lignicolous fungus Coniochaeta pulveracea.</title>
        <authorList>
            <person name="Borstlap C.J."/>
            <person name="De Witt R.N."/>
            <person name="Botha A."/>
            <person name="Volschenk H."/>
        </authorList>
    </citation>
    <scope>NUCLEOTIDE SEQUENCE [LARGE SCALE GENOMIC DNA]</scope>
    <source>
        <strain evidence="3 4">CAB683</strain>
    </source>
</reference>
<evidence type="ECO:0000259" key="2">
    <source>
        <dbReference type="Pfam" id="PF01757"/>
    </source>
</evidence>
<accession>A0A420Y5F8</accession>
<dbReference type="Proteomes" id="UP000275385">
    <property type="component" value="Unassembled WGS sequence"/>
</dbReference>
<feature type="transmembrane region" description="Helical" evidence="1">
    <location>
        <begin position="107"/>
        <end position="128"/>
    </location>
</feature>
<keyword evidence="1" id="KW-0812">Transmembrane</keyword>
<dbReference type="Pfam" id="PF01757">
    <property type="entry name" value="Acyl_transf_3"/>
    <property type="match status" value="1"/>
</dbReference>
<keyword evidence="1" id="KW-1133">Transmembrane helix</keyword>
<name>A0A420Y5F8_9PEZI</name>
<dbReference type="PANTHER" id="PTHR23028">
    <property type="entry name" value="ACETYLTRANSFERASE"/>
    <property type="match status" value="1"/>
</dbReference>
<proteinExistence type="predicted"/>
<comment type="caution">
    <text evidence="3">The sequence shown here is derived from an EMBL/GenBank/DDBJ whole genome shotgun (WGS) entry which is preliminary data.</text>
</comment>
<feature type="transmembrane region" description="Helical" evidence="1">
    <location>
        <begin position="57"/>
        <end position="77"/>
    </location>
</feature>
<keyword evidence="4" id="KW-1185">Reference proteome</keyword>
<feature type="transmembrane region" description="Helical" evidence="1">
    <location>
        <begin position="177"/>
        <end position="198"/>
    </location>
</feature>
<feature type="transmembrane region" description="Helical" evidence="1">
    <location>
        <begin position="210"/>
        <end position="231"/>
    </location>
</feature>
<evidence type="ECO:0000313" key="4">
    <source>
        <dbReference type="Proteomes" id="UP000275385"/>
    </source>
</evidence>
<dbReference type="AlphaFoldDB" id="A0A420Y5F8"/>
<keyword evidence="1" id="KW-0472">Membrane</keyword>
<dbReference type="PANTHER" id="PTHR23028:SF128">
    <property type="entry name" value="ACYLTRANSFERASE 3 DOMAIN-CONTAINING PROTEIN"/>
    <property type="match status" value="1"/>
</dbReference>
<dbReference type="OrthoDB" id="5405781at2759"/>
<dbReference type="GO" id="GO:0016747">
    <property type="term" value="F:acyltransferase activity, transferring groups other than amino-acyl groups"/>
    <property type="evidence" value="ECO:0007669"/>
    <property type="project" value="InterPro"/>
</dbReference>
<feature type="transmembrane region" description="Helical" evidence="1">
    <location>
        <begin position="336"/>
        <end position="355"/>
    </location>
</feature>
<feature type="domain" description="Acyltransferase 3" evidence="2">
    <location>
        <begin position="10"/>
        <end position="355"/>
    </location>
</feature>
<dbReference type="STRING" id="177199.A0A420Y5F8"/>
<gene>
    <name evidence="3" type="ORF">DL546_004771</name>
</gene>
<feature type="transmembrane region" description="Helical" evidence="1">
    <location>
        <begin position="251"/>
        <end position="269"/>
    </location>
</feature>
<dbReference type="InterPro" id="IPR050879">
    <property type="entry name" value="Acyltransferase_3"/>
</dbReference>
<dbReference type="EMBL" id="QVQW01000047">
    <property type="protein sequence ID" value="RKU43111.1"/>
    <property type="molecule type" value="Genomic_DNA"/>
</dbReference>
<evidence type="ECO:0000313" key="3">
    <source>
        <dbReference type="EMBL" id="RKU43111.1"/>
    </source>
</evidence>
<sequence length="435" mass="49230">MAIGKEGNVKWVDGLRGMASTLVVLTHIARAFDGDLFIPTSQENAAPRLLQLPFLRILVQGRIGVTIFAMVTGYVCALKPIRLCKQGNQEAAFASIGKSALRRVPRLVLPAAIATTIIWFLTQFGVFLVAKRCDSWWAGATSPDATPYLGRAIMSLVNNIVSTWTRGKNDYDGNQWTLLPLLKGSIWVYVFMVGTGHVQQKYRMLASFGMWLYFFIGSDSAFGMQFFWGVLLADLQNHDAANAFLNERRRLCRILSFVLLFFGLAIASYPEDRAEWMAWSRLEHAFLVPILPEDPDFPRFASGIGLELIALGLHFSPWLRDLLSNRYFLWLGKQSFAVYLLHGPLLRWILVWVLYGVSLPADVKNDKDEWVPGPALPFPGRARYVISLMVWIPLNYGIAVLWTTYVDPWCARMTERLVNHVVLKKNEKGQQMLPN</sequence>
<evidence type="ECO:0000256" key="1">
    <source>
        <dbReference type="SAM" id="Phobius"/>
    </source>
</evidence>
<feature type="transmembrane region" description="Helical" evidence="1">
    <location>
        <begin position="384"/>
        <end position="406"/>
    </location>
</feature>
<protein>
    <recommendedName>
        <fullName evidence="2">Acyltransferase 3 domain-containing protein</fullName>
    </recommendedName>
</protein>
<dbReference type="InterPro" id="IPR002656">
    <property type="entry name" value="Acyl_transf_3_dom"/>
</dbReference>
<organism evidence="3 4">
    <name type="scientific">Coniochaeta pulveracea</name>
    <dbReference type="NCBI Taxonomy" id="177199"/>
    <lineage>
        <taxon>Eukaryota</taxon>
        <taxon>Fungi</taxon>
        <taxon>Dikarya</taxon>
        <taxon>Ascomycota</taxon>
        <taxon>Pezizomycotina</taxon>
        <taxon>Sordariomycetes</taxon>
        <taxon>Sordariomycetidae</taxon>
        <taxon>Coniochaetales</taxon>
        <taxon>Coniochaetaceae</taxon>
        <taxon>Coniochaeta</taxon>
    </lineage>
</organism>